<dbReference type="InterPro" id="IPR036691">
    <property type="entry name" value="Endo/exonu/phosph_ase_sf"/>
</dbReference>
<dbReference type="InterPro" id="IPR000477">
    <property type="entry name" value="RT_dom"/>
</dbReference>
<dbReference type="EMBL" id="FJ265547">
    <property type="protein sequence ID" value="ADI61815.1"/>
    <property type="molecule type" value="Genomic_DNA"/>
</dbReference>
<keyword evidence="3" id="KW-0695">RNA-directed DNA polymerase</keyword>
<dbReference type="Pfam" id="PF03372">
    <property type="entry name" value="Exo_endo_phos"/>
    <property type="match status" value="1"/>
</dbReference>
<dbReference type="SUPFAM" id="SSF56672">
    <property type="entry name" value="DNA/RNA polymerases"/>
    <property type="match status" value="1"/>
</dbReference>
<organism evidence="3">
    <name type="scientific">Bombyx mori</name>
    <name type="common">Silk moth</name>
    <dbReference type="NCBI Taxonomy" id="7091"/>
    <lineage>
        <taxon>Eukaryota</taxon>
        <taxon>Metazoa</taxon>
        <taxon>Ecdysozoa</taxon>
        <taxon>Arthropoda</taxon>
        <taxon>Hexapoda</taxon>
        <taxon>Insecta</taxon>
        <taxon>Pterygota</taxon>
        <taxon>Neoptera</taxon>
        <taxon>Endopterygota</taxon>
        <taxon>Lepidoptera</taxon>
        <taxon>Glossata</taxon>
        <taxon>Ditrysia</taxon>
        <taxon>Bombycoidea</taxon>
        <taxon>Bombycidae</taxon>
        <taxon>Bombycinae</taxon>
        <taxon>Bombyx</taxon>
    </lineage>
</organism>
<keyword evidence="3" id="KW-0378">Hydrolase</keyword>
<feature type="region of interest" description="Disordered" evidence="1">
    <location>
        <begin position="1"/>
        <end position="51"/>
    </location>
</feature>
<dbReference type="AlphaFoldDB" id="D7F162"/>
<dbReference type="CDD" id="cd09076">
    <property type="entry name" value="L1-EN"/>
    <property type="match status" value="1"/>
</dbReference>
<dbReference type="InterPro" id="IPR005135">
    <property type="entry name" value="Endo/exonuclease/phosphatase"/>
</dbReference>
<reference evidence="3" key="1">
    <citation type="journal article" date="2010" name="BMC Evol. Biol.">
        <title>Generation of microsatellite repeat families by RTE retrotransposons in lepidopteran genomes.</title>
        <authorList>
            <person name="Tay W.T."/>
            <person name="Behere G.T."/>
            <person name="Batterham P."/>
            <person name="Heckel D.G."/>
        </authorList>
    </citation>
    <scope>NUCLEOTIDE SEQUENCE</scope>
</reference>
<keyword evidence="3" id="KW-0548">Nucleotidyltransferase</keyword>
<accession>D7F162</accession>
<dbReference type="Gene3D" id="3.60.10.10">
    <property type="entry name" value="Endonuclease/exonuclease/phosphatase"/>
    <property type="match status" value="1"/>
</dbReference>
<dbReference type="PROSITE" id="PS50878">
    <property type="entry name" value="RT_POL"/>
    <property type="match status" value="1"/>
</dbReference>
<sequence>MSRSYKSKSVRCDPSSDRRPKLSGNRGVKLVTGHGGAGDQAPHGNYATGRRTTKLQLRNDIRIGTWNVRGLIDEGKLHVLDHELERCNTVITGLSETHWKESGHRNLENHTIYFSGNELSSFAGVGIAIPKLWTESVLGYNPVSDRIITMKLSASPCALNIIQVYAPTSAATEEKIESFYNQLEACINNIPKREILMIIGDFNAKVGTTVLDVGLRNIVGHYGLGCRNSRGERLIQFAADNNLTIMNTAFKHHPRRLYTWTSPNGEHRNQIDYILIKTRWRSSITNAHTLPGADVTSDHQLLICNMRIRLRRPIIRKTVKRLEVIDRNSFVQSLQDMEQCWYENCSKEVSVDHLWQSTVQFIKDVVHESQPKKKSKKRQHWMSTETWDLIEKRRELKAGGVRMQELNVMSSAIQAACRRDRNTALQSICEEVERHSQNFETKDLHMKIRLITRQFKPKTWAIENASGDTVTEIKKIVSAWKDYCKSLFTDTTTKISMTYSEPSELEPMPLKDEVRAAINHLKRNKAVGFDEIPIETIKAMGEIGVDILHIICCRIWVTGVWPSDWSHSIFIPLHKKGSTKKCNNYRLISLVSHASKVMLHIINTRLQGYLSREIAPEQAGFVKGRGTREQLLVMRQIVEKAREFNISLYVCFVDFRKAFDTVKWWKLWLVLTEMGVPQHLVHTIRRLYEDGTAAVRVDSIDSERFSTQAGVRQGCILSPLLFNIYTEYIMRIVLDDWDKGISVGGRKISNLRYADDTTLLASTRDEIEVLLRRLETTALDFGLAINRDKTKMMIVDRANINQPEVQHIAGCEVVNSYVYLGSTITNAGGCEDEIRRRCAVTRSSVERLTKIWRDRRITKNTKVRLMRCLVFPIFLYGAETWTLRMQDRRKIDALEMWCWRRLLRIPWTAHRTNISILKELNIKERLSSTVQLRILKFFGHITRNEDSIERLVVQGKVEGKRSRGRSPTRWTDLIKSVTHSNLNACSHSAKHRATWRRIARASVSQDPTDA</sequence>
<dbReference type="Pfam" id="PF00078">
    <property type="entry name" value="RVT_1"/>
    <property type="match status" value="1"/>
</dbReference>
<feature type="domain" description="Reverse transcriptase" evidence="2">
    <location>
        <begin position="554"/>
        <end position="824"/>
    </location>
</feature>
<evidence type="ECO:0000313" key="3">
    <source>
        <dbReference type="EMBL" id="ADI61815.1"/>
    </source>
</evidence>
<dbReference type="PANTHER" id="PTHR47027">
    <property type="entry name" value="REVERSE TRANSCRIPTASE DOMAIN-CONTAINING PROTEIN"/>
    <property type="match status" value="1"/>
</dbReference>
<protein>
    <submittedName>
        <fullName evidence="3">Endonuclease-reverse transcriptase</fullName>
    </submittedName>
</protein>
<dbReference type="SUPFAM" id="SSF56219">
    <property type="entry name" value="DNase I-like"/>
    <property type="match status" value="1"/>
</dbReference>
<name>D7F162_BOMMO</name>
<dbReference type="GO" id="GO:0003964">
    <property type="term" value="F:RNA-directed DNA polymerase activity"/>
    <property type="evidence" value="ECO:0007669"/>
    <property type="project" value="UniProtKB-KW"/>
</dbReference>
<dbReference type="CDD" id="cd01650">
    <property type="entry name" value="RT_nLTR_like"/>
    <property type="match status" value="1"/>
</dbReference>
<feature type="compositionally biased region" description="Basic and acidic residues" evidence="1">
    <location>
        <begin position="10"/>
        <end position="20"/>
    </location>
</feature>
<evidence type="ECO:0000256" key="1">
    <source>
        <dbReference type="SAM" id="MobiDB-lite"/>
    </source>
</evidence>
<dbReference type="InterPro" id="IPR043502">
    <property type="entry name" value="DNA/RNA_pol_sf"/>
</dbReference>
<evidence type="ECO:0000259" key="2">
    <source>
        <dbReference type="PROSITE" id="PS50878"/>
    </source>
</evidence>
<keyword evidence="3" id="KW-0808">Transferase</keyword>
<dbReference type="GO" id="GO:0004519">
    <property type="term" value="F:endonuclease activity"/>
    <property type="evidence" value="ECO:0007669"/>
    <property type="project" value="UniProtKB-KW"/>
</dbReference>
<keyword evidence="3" id="KW-0540">Nuclease</keyword>
<keyword evidence="3" id="KW-0255">Endonuclease</keyword>
<dbReference type="PANTHER" id="PTHR47027:SF8">
    <property type="entry name" value="RIBONUCLEASE H"/>
    <property type="match status" value="1"/>
</dbReference>
<proteinExistence type="predicted"/>